<proteinExistence type="predicted"/>
<sequence length="386" mass="43835">MIGTISTLESVYVENTALDLDPSHGTDTIPHKKTIVIMNGKKVRVPVKDSISLRHALMSAYWDIYTKKMGKRRISVFGRDYLGFFMTKDKMNNIRRVLPFYGGDGRIYVALFGRANDPKIKIYEVTSDGISFTEEGTMFFEPVTDEPVMVTDINGVINEVADYDVFGTLFAEDDLPYRKSNYVVTSMIALPFWRSAHNIIPNVELVGGYFVHAQRIHLGGINEPVSYIPGSTIGPMDMEAYKERIGTIFDTLIQFPSEKYVFVRKANDAFLRRSFGIIVYSRIGKGYTMKAGPLLYHRVTGVLGDINNTLATEKNEKVTIAIYVNPEEVNGNTKHHGIQRGFIKGLIQELEKLEQKYPNRVEYMTGYYEDLPEMMYTLKDIVFEGA</sequence>
<evidence type="ECO:0000313" key="1">
    <source>
        <dbReference type="EMBL" id="ASJ03800.1"/>
    </source>
</evidence>
<evidence type="ECO:0000313" key="2">
    <source>
        <dbReference type="Proteomes" id="UP000250179"/>
    </source>
</evidence>
<dbReference type="EMBL" id="CP014863">
    <property type="protein sequence ID" value="ASJ03800.1"/>
    <property type="molecule type" value="Genomic_DNA"/>
</dbReference>
<organism evidence="1 2">
    <name type="scientific">Thermococcus profundus</name>
    <dbReference type="NCBI Taxonomy" id="49899"/>
    <lineage>
        <taxon>Archaea</taxon>
        <taxon>Methanobacteriati</taxon>
        <taxon>Methanobacteriota</taxon>
        <taxon>Thermococci</taxon>
        <taxon>Thermococcales</taxon>
        <taxon>Thermococcaceae</taxon>
        <taxon>Thermococcus</taxon>
    </lineage>
</organism>
<dbReference type="RefSeq" id="WP_088859061.1">
    <property type="nucleotide sequence ID" value="NZ_CP014863.1"/>
</dbReference>
<geneLocation type="plasmid" evidence="2"/>
<protein>
    <submittedName>
        <fullName evidence="1">Uncharacterized protein</fullName>
    </submittedName>
</protein>
<dbReference type="AlphaFoldDB" id="A0A2Z2MB01"/>
<dbReference type="GeneID" id="33320870"/>
<keyword evidence="1" id="KW-0614">Plasmid</keyword>
<accession>A0A2Z2MB01</accession>
<reference evidence="1 2" key="1">
    <citation type="submission" date="2016-03" db="EMBL/GenBank/DDBJ databases">
        <title>Complete genome sequence of Thermococcus profundus strain DT5432.</title>
        <authorList>
            <person name="Oger P.M."/>
        </authorList>
    </citation>
    <scope>NUCLEOTIDE SEQUENCE [LARGE SCALE GENOMIC DNA]</scope>
    <source>
        <strain evidence="1 2">DT 5432</strain>
        <plasmid evidence="2">Plasmid</plasmid>
    </source>
</reference>
<name>A0A2Z2MB01_THEPR</name>
<dbReference type="KEGG" id="tprf:A3L09_10600"/>
<dbReference type="Proteomes" id="UP000250179">
    <property type="component" value="Plasmid unnamed"/>
</dbReference>
<keyword evidence="2" id="KW-1185">Reference proteome</keyword>
<gene>
    <name evidence="1" type="ORF">A3L09_10600</name>
</gene>